<name>A0A1T5P651_9BACT</name>
<evidence type="ECO:0000313" key="8">
    <source>
        <dbReference type="EMBL" id="SKD08270.1"/>
    </source>
</evidence>
<evidence type="ECO:0000256" key="1">
    <source>
        <dbReference type="ARBA" id="ARBA00004167"/>
    </source>
</evidence>
<dbReference type="InterPro" id="IPR007452">
    <property type="entry name" value="TamB_C"/>
</dbReference>
<feature type="transmembrane region" description="Helical" evidence="6">
    <location>
        <begin position="18"/>
        <end position="39"/>
    </location>
</feature>
<dbReference type="RefSeq" id="WP_079471495.1">
    <property type="nucleotide sequence ID" value="NZ_FUZZ01000003.1"/>
</dbReference>
<keyword evidence="4 6" id="KW-0472">Membrane</keyword>
<evidence type="ECO:0000256" key="5">
    <source>
        <dbReference type="SAM" id="MobiDB-lite"/>
    </source>
</evidence>
<evidence type="ECO:0000256" key="6">
    <source>
        <dbReference type="SAM" id="Phobius"/>
    </source>
</evidence>
<reference evidence="9" key="1">
    <citation type="submission" date="2017-02" db="EMBL/GenBank/DDBJ databases">
        <authorList>
            <person name="Varghese N."/>
            <person name="Submissions S."/>
        </authorList>
    </citation>
    <scope>NUCLEOTIDE SEQUENCE [LARGE SCALE GENOMIC DNA]</scope>
    <source>
        <strain evidence="9">DSM 18108</strain>
    </source>
</reference>
<evidence type="ECO:0000259" key="7">
    <source>
        <dbReference type="Pfam" id="PF04357"/>
    </source>
</evidence>
<evidence type="ECO:0000313" key="9">
    <source>
        <dbReference type="Proteomes" id="UP000190166"/>
    </source>
</evidence>
<dbReference type="STRING" id="393003.SAMN05660461_4223"/>
<dbReference type="Proteomes" id="UP000190166">
    <property type="component" value="Unassembled WGS sequence"/>
</dbReference>
<dbReference type="GO" id="GO:0005886">
    <property type="term" value="C:plasma membrane"/>
    <property type="evidence" value="ECO:0007669"/>
    <property type="project" value="InterPro"/>
</dbReference>
<dbReference type="EMBL" id="FUZZ01000003">
    <property type="protein sequence ID" value="SKD08270.1"/>
    <property type="molecule type" value="Genomic_DNA"/>
</dbReference>
<dbReference type="GO" id="GO:0009306">
    <property type="term" value="P:protein secretion"/>
    <property type="evidence" value="ECO:0007669"/>
    <property type="project" value="InterPro"/>
</dbReference>
<evidence type="ECO:0000256" key="2">
    <source>
        <dbReference type="ARBA" id="ARBA00022692"/>
    </source>
</evidence>
<keyword evidence="3 6" id="KW-1133">Transmembrane helix</keyword>
<evidence type="ECO:0000256" key="3">
    <source>
        <dbReference type="ARBA" id="ARBA00022989"/>
    </source>
</evidence>
<feature type="region of interest" description="Disordered" evidence="5">
    <location>
        <begin position="1663"/>
        <end position="1694"/>
    </location>
</feature>
<sequence length="1694" mass="187202">MTEPAETGEKHGRPWWRWLIWIIVAVLLLPVMAVLLLQLNGVQNYLREQGELYLRKKLHTKVQIGYLRARGWQYLELRNVYVADTSNQALFYTGSLRVHYNLLSLISNELKIDKLEWDTLLVNVYRHPGDSAFNYQFAVDAFVTPSGKKDTLAPETGTTLQYRLKDISFRKVKVSYADAQGGMSAILTWDSLHVDPDDLLIDDGIYAFRGITLDGLKGFFRQQYIPPAITSAAPPPPPADTSSASLHLLLKKLQINNSNFLYTDEGSGITTAWKIGALQLRNSNLDQDSTRIQVGDLSISNTTGLVMMVPGKDSVPATPNDTTPNTWQVFATQVNLDKLALRYDNGGPAPKAAGPDPDYNHLFLTRFSSKINNIRYKPDSIMVGIKSLTARDKSGFTIRKANMDVLFTPYTLALRNFLLQTNKSIFRKQIIVTVPSWSGISDHLDQLGLDANLDSVHIALGEWLPFVPDARKNKSFDQLWNKQLTLAAILKGNLGELNIKQLYVNDHEGNLIKTDNGQVFHATDPDRLSANLPTLHIQTGNKPLRAWLPAGTLPDTPRLPENMLITGMFKGGMKDLVTQLQLKSETANANINAHLVNITDSIRSSYTISIPYFRVNPGAMLYDTTYGWMSGKLSATGEGYTLKQMVAKATAQLDEATYNAYTYHDVSVVAGINKGDFEAQGESADSSITATFDISGQLVDTTIQGLKVNMEVAKADLYATHWYTEPLTIRGNLLADFNSIEPQRIEGNAFLTKWQIATQGQVFPLDSISLIAEYKDQQYLTLKSPFGLISANGHIDYTKVGSAFANIISKPLLPADSGVIVQVPGGQSLQWNASLQWPKSFQQMIPTLRMEVPLVMNGRLNSDSSLFIANAYLPKVNYDSLQVDSLRMGVSILDTSMRLGVSLARMAHPSFPLQHTYLTAYANTGVVDFDVVLDDIKRQPKYKLGGIFTFLKENAMQLSLKPGLLLNKQEWTVAENNILRMKNGAPDTANIKLSQGDQSIQIVTRPDTSTVPALQANIANFKLSTITALLATDTLLANGTLNAEATVRNWNQSPLIHATLKVDSLTVKNTRMGTLDANVENSGPGQYKLTAGLTGNDNDIKVDGTYDTTINAQLDINKLSIASLEPFTMGSVTKMSGNATGQFNITGTPSAPKVLGSLHFDNAAGMVTMIGSTFHLPDEDIVIDERGILLNNLVIADSANNELVVDGRINTRNFTRYSFNLDVTADNFMALGRQQSPDQWIYGPAYIDSKVKIRGTLDLPRIDAIVKLRDKSSVTMTLPQEEPGLANREGVIEFVDKSNPVDSALLAREDSLRFKTTRLKGMFLSGNLDITPESVLKIIIDSQNGDYVQAKGTASINATLDPSSKLSLTGRYEITEGKYEMSLNQLIKRSFDIEKGSFVSFNGDATSADLDITAKYTVNAPAYDLVADQLQSMSAEQRNTYKQRMPFQVYLMIKGNLMKPDISFRLDLAEKDRNTLNGTPYNRLKQINQVPSELNKQVMGLLVLNSFIPDDPMNTLDGGTGGGVGQAAKNSVSKILSQQLNNMAGNLIKGVDLNFDLQNQEDYSTGTAQESTNLKVGASKQLFNDRLTVSVGSNIMLQGNQQNASSLIGDISVEYKLTRDGRYRIRVYQRNDSQTVLEGQVVETGVAFALIMDYDEFREILQRSKSESKKQKLRDNKKNKKDDKNTTTPDAKSK</sequence>
<protein>
    <recommendedName>
        <fullName evidence="7">Translocation and assembly module TamB C-terminal domain-containing protein</fullName>
    </recommendedName>
</protein>
<keyword evidence="2 6" id="KW-0812">Transmembrane</keyword>
<dbReference type="Pfam" id="PF04357">
    <property type="entry name" value="TamB"/>
    <property type="match status" value="1"/>
</dbReference>
<proteinExistence type="predicted"/>
<comment type="subcellular location">
    <subcellularLocation>
        <location evidence="1">Membrane</location>
        <topology evidence="1">Single-pass membrane protein</topology>
    </subcellularLocation>
</comment>
<gene>
    <name evidence="8" type="ORF">SAMN05660461_4223</name>
</gene>
<keyword evidence="9" id="KW-1185">Reference proteome</keyword>
<organism evidence="8 9">
    <name type="scientific">Chitinophaga ginsengisegetis</name>
    <dbReference type="NCBI Taxonomy" id="393003"/>
    <lineage>
        <taxon>Bacteria</taxon>
        <taxon>Pseudomonadati</taxon>
        <taxon>Bacteroidota</taxon>
        <taxon>Chitinophagia</taxon>
        <taxon>Chitinophagales</taxon>
        <taxon>Chitinophagaceae</taxon>
        <taxon>Chitinophaga</taxon>
    </lineage>
</organism>
<evidence type="ECO:0000256" key="4">
    <source>
        <dbReference type="ARBA" id="ARBA00023136"/>
    </source>
</evidence>
<accession>A0A1T5P651</accession>
<feature type="domain" description="Translocation and assembly module TamB C-terminal" evidence="7">
    <location>
        <begin position="1196"/>
        <end position="1634"/>
    </location>
</feature>